<keyword evidence="3" id="KW-1185">Reference proteome</keyword>
<dbReference type="PANTHER" id="PTHR22761">
    <property type="entry name" value="CHARGED MULTIVESICULAR BODY PROTEIN"/>
    <property type="match status" value="1"/>
</dbReference>
<feature type="region of interest" description="Disordered" evidence="1">
    <location>
        <begin position="186"/>
        <end position="214"/>
    </location>
</feature>
<dbReference type="AlphaFoldDB" id="A0A0K9PPF2"/>
<dbReference type="OMA" id="RRMDTEM"/>
<dbReference type="Proteomes" id="UP000036987">
    <property type="component" value="Unassembled WGS sequence"/>
</dbReference>
<dbReference type="GO" id="GO:0009898">
    <property type="term" value="C:cytoplasmic side of plasma membrane"/>
    <property type="evidence" value="ECO:0000318"/>
    <property type="project" value="GO_Central"/>
</dbReference>
<feature type="compositionally biased region" description="Low complexity" evidence="1">
    <location>
        <begin position="191"/>
        <end position="205"/>
    </location>
</feature>
<organism evidence="2 3">
    <name type="scientific">Zostera marina</name>
    <name type="common">Eelgrass</name>
    <dbReference type="NCBI Taxonomy" id="29655"/>
    <lineage>
        <taxon>Eukaryota</taxon>
        <taxon>Viridiplantae</taxon>
        <taxon>Streptophyta</taxon>
        <taxon>Embryophyta</taxon>
        <taxon>Tracheophyta</taxon>
        <taxon>Spermatophyta</taxon>
        <taxon>Magnoliopsida</taxon>
        <taxon>Liliopsida</taxon>
        <taxon>Zosteraceae</taxon>
        <taxon>Zostera</taxon>
    </lineage>
</organism>
<evidence type="ECO:0000313" key="2">
    <source>
        <dbReference type="EMBL" id="KMZ70851.1"/>
    </source>
</evidence>
<evidence type="ECO:0000256" key="1">
    <source>
        <dbReference type="SAM" id="MobiDB-lite"/>
    </source>
</evidence>
<proteinExistence type="predicted"/>
<dbReference type="EMBL" id="LFYR01000705">
    <property type="protein sequence ID" value="KMZ70851.1"/>
    <property type="molecule type" value="Genomic_DNA"/>
</dbReference>
<dbReference type="Pfam" id="PF03357">
    <property type="entry name" value="Snf7"/>
    <property type="match status" value="1"/>
</dbReference>
<gene>
    <name evidence="2" type="ORF">ZOSMA_192G00280</name>
</gene>
<evidence type="ECO:0008006" key="4">
    <source>
        <dbReference type="Google" id="ProtNLM"/>
    </source>
</evidence>
<dbReference type="GO" id="GO:0000815">
    <property type="term" value="C:ESCRT III complex"/>
    <property type="evidence" value="ECO:0000318"/>
    <property type="project" value="GO_Central"/>
</dbReference>
<evidence type="ECO:0000313" key="3">
    <source>
        <dbReference type="Proteomes" id="UP000036987"/>
    </source>
</evidence>
<dbReference type="GO" id="GO:0005771">
    <property type="term" value="C:multivesicular body"/>
    <property type="evidence" value="ECO:0000318"/>
    <property type="project" value="GO_Central"/>
</dbReference>
<dbReference type="Gene3D" id="1.10.287.1060">
    <property type="entry name" value="ESAT-6-like"/>
    <property type="match status" value="1"/>
</dbReference>
<dbReference type="STRING" id="29655.A0A0K9PPF2"/>
<dbReference type="GO" id="GO:0032511">
    <property type="term" value="P:late endosome to vacuole transport via multivesicular body sorting pathway"/>
    <property type="evidence" value="ECO:0000318"/>
    <property type="project" value="GO_Central"/>
</dbReference>
<reference evidence="3" key="1">
    <citation type="journal article" date="2016" name="Nature">
        <title>The genome of the seagrass Zostera marina reveals angiosperm adaptation to the sea.</title>
        <authorList>
            <person name="Olsen J.L."/>
            <person name="Rouze P."/>
            <person name="Verhelst B."/>
            <person name="Lin Y.-C."/>
            <person name="Bayer T."/>
            <person name="Collen J."/>
            <person name="Dattolo E."/>
            <person name="De Paoli E."/>
            <person name="Dittami S."/>
            <person name="Maumus F."/>
            <person name="Michel G."/>
            <person name="Kersting A."/>
            <person name="Lauritano C."/>
            <person name="Lohaus R."/>
            <person name="Toepel M."/>
            <person name="Tonon T."/>
            <person name="Vanneste K."/>
            <person name="Amirebrahimi M."/>
            <person name="Brakel J."/>
            <person name="Bostroem C."/>
            <person name="Chovatia M."/>
            <person name="Grimwood J."/>
            <person name="Jenkins J.W."/>
            <person name="Jueterbock A."/>
            <person name="Mraz A."/>
            <person name="Stam W.T."/>
            <person name="Tice H."/>
            <person name="Bornberg-Bauer E."/>
            <person name="Green P.J."/>
            <person name="Pearson G.A."/>
            <person name="Procaccini G."/>
            <person name="Duarte C.M."/>
            <person name="Schmutz J."/>
            <person name="Reusch T.B.H."/>
            <person name="Van de Peer Y."/>
        </authorList>
    </citation>
    <scope>NUCLEOTIDE SEQUENCE [LARGE SCALE GENOMIC DNA]</scope>
    <source>
        <strain evidence="3">cv. Finnish</strain>
    </source>
</reference>
<protein>
    <recommendedName>
        <fullName evidence="4">Charged multivesicular body protein 4b</fullName>
    </recommendedName>
</protein>
<name>A0A0K9PPF2_ZOSMR</name>
<dbReference type="InterPro" id="IPR005024">
    <property type="entry name" value="Snf7_fam"/>
</dbReference>
<sequence>MLKKLLSKKWKSKNKTRQAAAAATVSTLDKLHETLEMLEKKEAFLHKKISGQVQQAKDLINSKQKTAAIRCLKKKRLYESQIDQLGNFQLRVHDQIILVEGAKATTDTVDVLRSGASAMKSLHKSVDVADIDRTMEEITEYSENLKQIQDALVSPIAGEDIDEDELEAELAEFDDDEVRELEQLPERTPITTTNTSTAATSTATTGNLGKNEEDDDKVRILTSLQAEMSL</sequence>
<accession>A0A0K9PPF2</accession>
<dbReference type="GO" id="GO:0006900">
    <property type="term" value="P:vesicle budding from membrane"/>
    <property type="evidence" value="ECO:0000318"/>
    <property type="project" value="GO_Central"/>
</dbReference>
<dbReference type="PANTHER" id="PTHR22761:SF75">
    <property type="entry name" value="VACUOLAR PROTEIN SORTING-ASSOCIATED PROTEIN 32 HOMOLOG 2"/>
    <property type="match status" value="1"/>
</dbReference>
<comment type="caution">
    <text evidence="2">The sequence shown here is derived from an EMBL/GenBank/DDBJ whole genome shotgun (WGS) entry which is preliminary data.</text>
</comment>
<dbReference type="OrthoDB" id="5592979at2759"/>